<proteinExistence type="predicted"/>
<name>A0AAD7RXF9_9TELE</name>
<feature type="region of interest" description="Disordered" evidence="1">
    <location>
        <begin position="36"/>
        <end position="60"/>
    </location>
</feature>
<dbReference type="AlphaFoldDB" id="A0AAD7RXF9"/>
<dbReference type="Proteomes" id="UP001221898">
    <property type="component" value="Unassembled WGS sequence"/>
</dbReference>
<comment type="caution">
    <text evidence="2">The sequence shown here is derived from an EMBL/GenBank/DDBJ whole genome shotgun (WGS) entry which is preliminary data.</text>
</comment>
<accession>A0AAD7RXF9</accession>
<dbReference type="EMBL" id="JAINUG010000149">
    <property type="protein sequence ID" value="KAJ8392102.1"/>
    <property type="molecule type" value="Genomic_DNA"/>
</dbReference>
<sequence>MPPPLPCCRSERLPLTAREGQPLVPRHVRLLHGKRIRRASRGPARSDRARAPQSAVKLHKERAINHGRPRSLQASLRTAEEAETYGEGKPSVMNALSSAPFKMQFISGWTSAAGRTLCGGNCLSARSHPQPRVQN</sequence>
<keyword evidence="3" id="KW-1185">Reference proteome</keyword>
<gene>
    <name evidence="2" type="ORF">AAFF_G00079080</name>
</gene>
<reference evidence="2" key="1">
    <citation type="journal article" date="2023" name="Science">
        <title>Genome structures resolve the early diversification of teleost fishes.</title>
        <authorList>
            <person name="Parey E."/>
            <person name="Louis A."/>
            <person name="Montfort J."/>
            <person name="Bouchez O."/>
            <person name="Roques C."/>
            <person name="Iampietro C."/>
            <person name="Lluch J."/>
            <person name="Castinel A."/>
            <person name="Donnadieu C."/>
            <person name="Desvignes T."/>
            <person name="Floi Bucao C."/>
            <person name="Jouanno E."/>
            <person name="Wen M."/>
            <person name="Mejri S."/>
            <person name="Dirks R."/>
            <person name="Jansen H."/>
            <person name="Henkel C."/>
            <person name="Chen W.J."/>
            <person name="Zahm M."/>
            <person name="Cabau C."/>
            <person name="Klopp C."/>
            <person name="Thompson A.W."/>
            <person name="Robinson-Rechavi M."/>
            <person name="Braasch I."/>
            <person name="Lecointre G."/>
            <person name="Bobe J."/>
            <person name="Postlethwait J.H."/>
            <person name="Berthelot C."/>
            <person name="Roest Crollius H."/>
            <person name="Guiguen Y."/>
        </authorList>
    </citation>
    <scope>NUCLEOTIDE SEQUENCE</scope>
    <source>
        <strain evidence="2">NC1722</strain>
    </source>
</reference>
<evidence type="ECO:0000256" key="1">
    <source>
        <dbReference type="SAM" id="MobiDB-lite"/>
    </source>
</evidence>
<evidence type="ECO:0000313" key="2">
    <source>
        <dbReference type="EMBL" id="KAJ8392102.1"/>
    </source>
</evidence>
<evidence type="ECO:0000313" key="3">
    <source>
        <dbReference type="Proteomes" id="UP001221898"/>
    </source>
</evidence>
<organism evidence="2 3">
    <name type="scientific">Aldrovandia affinis</name>
    <dbReference type="NCBI Taxonomy" id="143900"/>
    <lineage>
        <taxon>Eukaryota</taxon>
        <taxon>Metazoa</taxon>
        <taxon>Chordata</taxon>
        <taxon>Craniata</taxon>
        <taxon>Vertebrata</taxon>
        <taxon>Euteleostomi</taxon>
        <taxon>Actinopterygii</taxon>
        <taxon>Neopterygii</taxon>
        <taxon>Teleostei</taxon>
        <taxon>Notacanthiformes</taxon>
        <taxon>Halosauridae</taxon>
        <taxon>Aldrovandia</taxon>
    </lineage>
</organism>
<protein>
    <submittedName>
        <fullName evidence="2">Uncharacterized protein</fullName>
    </submittedName>
</protein>